<evidence type="ECO:0000259" key="1">
    <source>
        <dbReference type="Pfam" id="PF09681"/>
    </source>
</evidence>
<proteinExistence type="predicted"/>
<reference evidence="2 3" key="1">
    <citation type="submission" date="2019-04" db="EMBL/GenBank/DDBJ databases">
        <title>Genome sequencing of Clostridium botulinum Groups I-IV and Clostridium butyricum.</title>
        <authorList>
            <person name="Brunt J."/>
            <person name="Van Vliet A.H.M."/>
            <person name="Stringer S.C."/>
            <person name="Carter A.T."/>
            <person name="Peck M.W."/>
        </authorList>
    </citation>
    <scope>NUCLEOTIDE SEQUENCE [LARGE SCALE GENOMIC DNA]</scope>
    <source>
        <strain evidence="2 3">IFR 18/094</strain>
    </source>
</reference>
<accession>A0A6M0RBD8</accession>
<comment type="caution">
    <text evidence="2">The sequence shown here is derived from an EMBL/GenBank/DDBJ whole genome shotgun (WGS) entry which is preliminary data.</text>
</comment>
<keyword evidence="3" id="KW-1185">Reference proteome</keyword>
<dbReference type="InterPro" id="IPR010056">
    <property type="entry name" value="Phage_rep_org__N"/>
</dbReference>
<dbReference type="RefSeq" id="WP_163249559.1">
    <property type="nucleotide sequence ID" value="NZ_SXDP01000009.1"/>
</dbReference>
<evidence type="ECO:0000313" key="2">
    <source>
        <dbReference type="EMBL" id="NEZ47615.1"/>
    </source>
</evidence>
<dbReference type="Pfam" id="PF09681">
    <property type="entry name" value="Phage_rep_org_N"/>
    <property type="match status" value="1"/>
</dbReference>
<organism evidence="2 3">
    <name type="scientific">Clostridium niameyense</name>
    <dbReference type="NCBI Taxonomy" id="1622073"/>
    <lineage>
        <taxon>Bacteria</taxon>
        <taxon>Bacillati</taxon>
        <taxon>Bacillota</taxon>
        <taxon>Clostridia</taxon>
        <taxon>Eubacteriales</taxon>
        <taxon>Clostridiaceae</taxon>
        <taxon>Clostridium</taxon>
    </lineage>
</organism>
<dbReference type="AlphaFoldDB" id="A0A6M0RBD8"/>
<evidence type="ECO:0000313" key="3">
    <source>
        <dbReference type="Proteomes" id="UP000473885"/>
    </source>
</evidence>
<dbReference type="Proteomes" id="UP000473885">
    <property type="component" value="Unassembled WGS sequence"/>
</dbReference>
<name>A0A6M0RBD8_9CLOT</name>
<dbReference type="NCBIfam" id="TIGR01714">
    <property type="entry name" value="phage_rep_org_N"/>
    <property type="match status" value="1"/>
</dbReference>
<dbReference type="EMBL" id="SXDP01000009">
    <property type="protein sequence ID" value="NEZ47615.1"/>
    <property type="molecule type" value="Genomic_DNA"/>
</dbReference>
<feature type="domain" description="Phage replisome organiser N-terminal" evidence="1">
    <location>
        <begin position="10"/>
        <end position="125"/>
    </location>
</feature>
<gene>
    <name evidence="2" type="ORF">FDF74_10475</name>
</gene>
<protein>
    <recommendedName>
        <fullName evidence="1">Phage replisome organiser N-terminal domain-containing protein</fullName>
    </recommendedName>
</protein>
<sequence>MISISKKYYWLKLQDNFFDREEIKIVENMPNGKEYIIFYMKLLLKSIKTEGKLKFREIIPYTPEMLSHVTGTNIDTVINAIDLFSRLQLMEKWDDGTLFMAETKNMIGSESKWAEIKRKQRNTKKELKPPLDNVPSLSAECPTEIDIEKEIDKDIELEKEIDKDNIRINWKDILTAWNNLPKPIKPIRSVTKQRKDKIKARINSLKLKEEDILKAIGNIRDSRFCQGQNDRNWIIEFDWLFKDDTRFTKVFENKYVDKEGKFEYRESDTGNKEQYDFSNY</sequence>